<feature type="transmembrane region" description="Helical" evidence="1">
    <location>
        <begin position="345"/>
        <end position="363"/>
    </location>
</feature>
<dbReference type="EMBL" id="AJ222583">
    <property type="protein sequence ID" value="CAA10854.1"/>
    <property type="molecule type" value="Genomic_DNA"/>
</dbReference>
<keyword evidence="2" id="KW-0150">Chloroplast</keyword>
<feature type="transmembrane region" description="Helical" evidence="1">
    <location>
        <begin position="587"/>
        <end position="610"/>
    </location>
</feature>
<feature type="transmembrane region" description="Helical" evidence="1">
    <location>
        <begin position="556"/>
        <end position="575"/>
    </location>
</feature>
<keyword evidence="1" id="KW-1133">Transmembrane helix</keyword>
<name>O98717_9EUGL</name>
<feature type="transmembrane region" description="Helical" evidence="1">
    <location>
        <begin position="444"/>
        <end position="466"/>
    </location>
</feature>
<geneLocation type="chloroplast" evidence="2"/>
<gene>
    <name evidence="2" type="primary">mat2</name>
</gene>
<feature type="transmembrane region" description="Helical" evidence="1">
    <location>
        <begin position="88"/>
        <end position="107"/>
    </location>
</feature>
<feature type="transmembrane region" description="Helical" evidence="1">
    <location>
        <begin position="502"/>
        <end position="522"/>
    </location>
</feature>
<keyword evidence="1" id="KW-0812">Transmembrane</keyword>
<organism evidence="2">
    <name type="scientific">Lepocinclis spirogyroides</name>
    <dbReference type="NCBI Taxonomy" id="298306"/>
    <lineage>
        <taxon>Eukaryota</taxon>
        <taxon>Discoba</taxon>
        <taxon>Euglenozoa</taxon>
        <taxon>Euglenida</taxon>
        <taxon>Spirocuta</taxon>
        <taxon>Euglenophyceae</taxon>
        <taxon>Euglenales</taxon>
        <taxon>Phacaceae</taxon>
        <taxon>Lepocinclis</taxon>
    </lineage>
</organism>
<feature type="transmembrane region" description="Helical" evidence="1">
    <location>
        <begin position="625"/>
        <end position="642"/>
    </location>
</feature>
<accession>O98717</accession>
<protein>
    <submittedName>
        <fullName evidence="2">Maturase-like protein</fullName>
    </submittedName>
</protein>
<keyword evidence="1" id="KW-0472">Membrane</keyword>
<feature type="transmembrane region" description="Helical" evidence="1">
    <location>
        <begin position="369"/>
        <end position="389"/>
    </location>
</feature>
<reference evidence="2" key="1">
    <citation type="submission" date="1997-10" db="EMBL/GenBank/DDBJ databases">
        <title>Intron encoded mat 2 gene is conserved in the chloroplast genome of five Euglena species.</title>
        <authorList>
            <person name="Zhang L."/>
            <person name="Hallick R.B."/>
        </authorList>
    </citation>
    <scope>NUCLEOTIDE SEQUENCE</scope>
</reference>
<feature type="transmembrane region" description="Helical" evidence="1">
    <location>
        <begin position="472"/>
        <end position="490"/>
    </location>
</feature>
<feature type="transmembrane region" description="Helical" evidence="1">
    <location>
        <begin position="113"/>
        <end position="131"/>
    </location>
</feature>
<keyword evidence="2" id="KW-0934">Plastid</keyword>
<sequence>MDSQYLFDSLTKSSFLYYSWLEILYLDKFNSVNKCRFPSLKPISLRWFRKASYSLKIGSFLYSRHKVRLIKDKNLALYSFRIQILENAIYNLVYHIIIILRSLFLFLVCVFKFNLLIFILLTFILPLVNIIKKATCFVNNVNLMHANFLVIKNVWRTKRFFIIRASFNYVETITYSLEIVKFWNPNLDFFIKFNVYKSFNLINLNRLKNIFSVLILDFRIWIEIKKILVFRSVNFNEKIFNLNILANFLFNIYISEFDNYLFNLFSFFNSKYYKYKNFFYTINNSSVYSSLVPLKITSGSFYYPFLTRNTLFLFNQGIYITRFSNYFFLGILGSTLFKTKLKNKIIGFLRGLCLILESFYFFSSFEKNIIFFGYRLFITGSTSNSFNFLKEKKFRKLILLRFSYKSISYSKLFLNRFYHEFFERVNNLIYLNFYKFFIFRFKKILVLSFIFESVSFFSSNNLTFSLTLPLNTILPTFNFSLKYFFNYFIFQLKKILIQHYENYSTFGIYLFFPMDLAFSFLIKDFNMNLSFFYFILFDLLEVRNTYLRSYFTGKTIVYSGFLFSYSDVNTLLYFYSSVRTLYRKRFFSLLIPVNSLISNFRSIGIFHFYANRSIGNIYFMFLDDNQIILNFKILTYLLYIWYKKASNSYKLRFFSSLLKNSCCLTLSRKHNKSKSWSLRVYKVVLSDCFNNVFFLNANSFSFDNDFFLKL</sequence>
<proteinExistence type="predicted"/>
<dbReference type="AlphaFoldDB" id="O98717"/>
<evidence type="ECO:0000313" key="2">
    <source>
        <dbReference type="EMBL" id="CAA10854.1"/>
    </source>
</evidence>
<evidence type="ECO:0000256" key="1">
    <source>
        <dbReference type="SAM" id="Phobius"/>
    </source>
</evidence>